<evidence type="ECO:0000259" key="2">
    <source>
        <dbReference type="Pfam" id="PF03720"/>
    </source>
</evidence>
<dbReference type="InterPro" id="IPR014027">
    <property type="entry name" value="UDP-Glc/GDP-Man_DH_C"/>
</dbReference>
<name>A0ABS2SJV3_9MICO</name>
<accession>A0ABS2SJV3</accession>
<dbReference type="Proteomes" id="UP000809290">
    <property type="component" value="Unassembled WGS sequence"/>
</dbReference>
<dbReference type="Gene3D" id="3.40.50.720">
    <property type="entry name" value="NAD(P)-binding Rossmann-like Domain"/>
    <property type="match status" value="1"/>
</dbReference>
<reference evidence="3 4" key="1">
    <citation type="submission" date="2021-01" db="EMBL/GenBank/DDBJ databases">
        <title>Sequencing the genomes of 1000 actinobacteria strains.</title>
        <authorList>
            <person name="Klenk H.-P."/>
        </authorList>
    </citation>
    <scope>NUCLEOTIDE SEQUENCE [LARGE SCALE GENOMIC DNA]</scope>
    <source>
        <strain evidence="3 4">DSM 13657</strain>
    </source>
</reference>
<organism evidence="3 4">
    <name type="scientific">Brevibacterium paucivorans</name>
    <dbReference type="NCBI Taxonomy" id="170994"/>
    <lineage>
        <taxon>Bacteria</taxon>
        <taxon>Bacillati</taxon>
        <taxon>Actinomycetota</taxon>
        <taxon>Actinomycetes</taxon>
        <taxon>Micrococcales</taxon>
        <taxon>Brevibacteriaceae</taxon>
        <taxon>Brevibacterium</taxon>
    </lineage>
</organism>
<comment type="caution">
    <text evidence="3">The sequence shown here is derived from an EMBL/GenBank/DDBJ whole genome shotgun (WGS) entry which is preliminary data.</text>
</comment>
<feature type="region of interest" description="Disordered" evidence="1">
    <location>
        <begin position="59"/>
        <end position="81"/>
    </location>
</feature>
<evidence type="ECO:0000313" key="3">
    <source>
        <dbReference type="EMBL" id="MBM7816274.1"/>
    </source>
</evidence>
<sequence>MNDVLKSDSHRIAVLGEAFKPDSDDLRDLPTFDIALTLWSHNADVSIHDPRDGLSITASIAPCPSNESLDTGSISNETECS</sequence>
<dbReference type="SUPFAM" id="SSF52413">
    <property type="entry name" value="UDP-glucose/GDP-mannose dehydrogenase C-terminal domain"/>
    <property type="match status" value="1"/>
</dbReference>
<protein>
    <submittedName>
        <fullName evidence="3">UDP-glucose 6-dehydrogenase</fullName>
    </submittedName>
</protein>
<keyword evidence="4" id="KW-1185">Reference proteome</keyword>
<proteinExistence type="predicted"/>
<feature type="compositionally biased region" description="Polar residues" evidence="1">
    <location>
        <begin position="65"/>
        <end position="81"/>
    </location>
</feature>
<dbReference type="InterPro" id="IPR036220">
    <property type="entry name" value="UDP-Glc/GDP-Man_DH_C_sf"/>
</dbReference>
<evidence type="ECO:0000313" key="4">
    <source>
        <dbReference type="Proteomes" id="UP000809290"/>
    </source>
</evidence>
<feature type="domain" description="UDP-glucose/GDP-mannose dehydrogenase C-terminal" evidence="2">
    <location>
        <begin position="13"/>
        <end position="50"/>
    </location>
</feature>
<evidence type="ECO:0000256" key="1">
    <source>
        <dbReference type="SAM" id="MobiDB-lite"/>
    </source>
</evidence>
<dbReference type="EMBL" id="JAFBCP010000001">
    <property type="protein sequence ID" value="MBM7816274.1"/>
    <property type="molecule type" value="Genomic_DNA"/>
</dbReference>
<dbReference type="Pfam" id="PF03720">
    <property type="entry name" value="UDPG_MGDP_dh_C"/>
    <property type="match status" value="1"/>
</dbReference>
<gene>
    <name evidence="3" type="ORF">JOE56_000968</name>
</gene>
<dbReference type="RefSeq" id="WP_204515083.1">
    <property type="nucleotide sequence ID" value="NZ_JAFBCP010000001.1"/>
</dbReference>